<name>A0A0B1SFG9_OESDE</name>
<dbReference type="InterPro" id="IPR008758">
    <property type="entry name" value="Peptidase_S28"/>
</dbReference>
<protein>
    <submittedName>
        <fullName evidence="1">Uncharacterized protein</fullName>
    </submittedName>
</protein>
<dbReference type="GO" id="GO:0006508">
    <property type="term" value="P:proteolysis"/>
    <property type="evidence" value="ECO:0007669"/>
    <property type="project" value="InterPro"/>
</dbReference>
<dbReference type="OrthoDB" id="5850936at2759"/>
<dbReference type="EMBL" id="KN572491">
    <property type="protein sequence ID" value="KHJ83639.1"/>
    <property type="molecule type" value="Genomic_DNA"/>
</dbReference>
<keyword evidence="2" id="KW-1185">Reference proteome</keyword>
<accession>A0A0B1SFG9</accession>
<dbReference type="Pfam" id="PF05577">
    <property type="entry name" value="Peptidase_S28"/>
    <property type="match status" value="1"/>
</dbReference>
<dbReference type="GO" id="GO:0070008">
    <property type="term" value="F:serine-type exopeptidase activity"/>
    <property type="evidence" value="ECO:0007669"/>
    <property type="project" value="InterPro"/>
</dbReference>
<dbReference type="AlphaFoldDB" id="A0A0B1SFG9"/>
<reference evidence="1 2" key="1">
    <citation type="submission" date="2014-03" db="EMBL/GenBank/DDBJ databases">
        <title>Draft genome of the hookworm Oesophagostomum dentatum.</title>
        <authorList>
            <person name="Mitreva M."/>
        </authorList>
    </citation>
    <scope>NUCLEOTIDE SEQUENCE [LARGE SCALE GENOMIC DNA]</scope>
    <source>
        <strain evidence="1 2">OD-Hann</strain>
    </source>
</reference>
<evidence type="ECO:0000313" key="2">
    <source>
        <dbReference type="Proteomes" id="UP000053660"/>
    </source>
</evidence>
<evidence type="ECO:0000313" key="1">
    <source>
        <dbReference type="EMBL" id="KHJ83639.1"/>
    </source>
</evidence>
<dbReference type="Proteomes" id="UP000053660">
    <property type="component" value="Unassembled WGS sequence"/>
</dbReference>
<gene>
    <name evidence="1" type="ORF">OESDEN_16660</name>
</gene>
<organism evidence="1 2">
    <name type="scientific">Oesophagostomum dentatum</name>
    <name type="common">Nodular worm</name>
    <dbReference type="NCBI Taxonomy" id="61180"/>
    <lineage>
        <taxon>Eukaryota</taxon>
        <taxon>Metazoa</taxon>
        <taxon>Ecdysozoa</taxon>
        <taxon>Nematoda</taxon>
        <taxon>Chromadorea</taxon>
        <taxon>Rhabditida</taxon>
        <taxon>Rhabditina</taxon>
        <taxon>Rhabditomorpha</taxon>
        <taxon>Strongyloidea</taxon>
        <taxon>Strongylidae</taxon>
        <taxon>Oesophagostomum</taxon>
    </lineage>
</organism>
<sequence length="135" mass="15753">MLFKSNFRFKPKWGRKTNITDLDREHVFSHLYGLFQHVAYRKDFVDVICKSVRKSADPLKGLSKFNQEMIREYRGKFDHTGTSSKNFAKFLRKAHQFGPDAGAVKLWTWQACTEFGFFPTTDSADEVFVHPTPLK</sequence>
<proteinExistence type="predicted"/>